<accession>A0A7G6TWV4</accession>
<organism evidence="1 2">
    <name type="scientific">Tardiphaga robiniae</name>
    <dbReference type="NCBI Taxonomy" id="943830"/>
    <lineage>
        <taxon>Bacteria</taxon>
        <taxon>Pseudomonadati</taxon>
        <taxon>Pseudomonadota</taxon>
        <taxon>Alphaproteobacteria</taxon>
        <taxon>Hyphomicrobiales</taxon>
        <taxon>Nitrobacteraceae</taxon>
        <taxon>Tardiphaga</taxon>
    </lineage>
</organism>
<proteinExistence type="predicted"/>
<dbReference type="EMBL" id="CP050292">
    <property type="protein sequence ID" value="QND71236.1"/>
    <property type="molecule type" value="Genomic_DNA"/>
</dbReference>
<evidence type="ECO:0000313" key="2">
    <source>
        <dbReference type="Proteomes" id="UP000515291"/>
    </source>
</evidence>
<gene>
    <name evidence="1" type="ORF">HB776_08285</name>
</gene>
<sequence>MDAQKTAVDAVVILTGCDRDMVTHFIRGLYLAGVRDPKRLTFKGLQFAVEAGA</sequence>
<protein>
    <submittedName>
        <fullName evidence="1">Uncharacterized protein</fullName>
    </submittedName>
</protein>
<reference evidence="2" key="1">
    <citation type="journal article" date="2020" name="Mol. Plant Microbe">
        <title>Rhizobial microsymbionts of the narrowly endemic Oxytropis species growing in Kamchatka are characterized by significant genetic diversity and possess a set of genes that are associated with T3SS and T6SS secretion systems and can affect the development of symbiosis.</title>
        <authorList>
            <person name="Safronova V."/>
            <person name="Guro P."/>
            <person name="Sazanova A."/>
            <person name="Kuznetsova I."/>
            <person name="Belimov A."/>
            <person name="Yakubov V."/>
            <person name="Chirak E."/>
            <person name="Afonin A."/>
            <person name="Gogolev Y."/>
            <person name="Andronov E."/>
            <person name="Tikhonovich I."/>
        </authorList>
    </citation>
    <scope>NUCLEOTIDE SEQUENCE [LARGE SCALE GENOMIC DNA]</scope>
    <source>
        <strain evidence="2">581</strain>
    </source>
</reference>
<name>A0A7G6TWV4_9BRAD</name>
<dbReference type="RefSeq" id="WP_184516774.1">
    <property type="nucleotide sequence ID" value="NZ_CP050292.1"/>
</dbReference>
<dbReference type="KEGG" id="trb:HB776_08285"/>
<dbReference type="Proteomes" id="UP000515291">
    <property type="component" value="Chromosome"/>
</dbReference>
<evidence type="ECO:0000313" key="1">
    <source>
        <dbReference type="EMBL" id="QND71236.1"/>
    </source>
</evidence>
<dbReference type="AlphaFoldDB" id="A0A7G6TWV4"/>